<evidence type="ECO:0000256" key="2">
    <source>
        <dbReference type="ARBA" id="ARBA00023157"/>
    </source>
</evidence>
<feature type="compositionally biased region" description="Low complexity" evidence="3">
    <location>
        <begin position="551"/>
        <end position="566"/>
    </location>
</feature>
<name>K0SZ69_THAOC</name>
<sequence>MFTTGANGIANNYRSSKGGETVHIQTSLFRPDPRVWLRIAKSADVFTTYYKPAETSYWYQFGARLSLPRIDQNGVYFVGIAISSHSTTDFATAEIGSIQITRTCVSTTDRMQCDQASNCDLGYVTGTCYDEGTRPDWELTELTNNVLDYGSHTEAVGCLKTWRFSDEEDGNLLTDGLTNEFKCNIDAEETGMIFQPSHGRFSLAKAIRFYANKDCLECDPVSYVLKGRRNTIDYPLMEPQYLNSTEADAEEKPILINNVTLDPSDGGAIQVSDFDGKFMIAGAPVHEAAYIFELIDENQTWVEVALLLPEGGKLGVYRGDAFGCSVAISGTTAIVGTCAVDDFFGYIGQGEAYVFVQDESVANGTVWTQQAKITNAPSPNCYQKSVQSGADQYLYEICIGESGVSSQTLVSSTPSVVTSLGTYAGAEGWNTGLVSLFWTDGDSVGCAGLNRGASVEMTCGETTQIMSISQPSICYYFIEMEGPDACLSTNSPTQSVTSVLPMFLTNIRKLEYQRDLQGGTNSPTVSAVPSDSPVTAEPTGQPSKSPVTSAPSDSPVTSKPSKSPTDAPSDSPVTSEPSKSPV</sequence>
<dbReference type="Gene3D" id="2.70.130.10">
    <property type="entry name" value="Mannose-6-phosphate receptor binding domain"/>
    <property type="match status" value="1"/>
</dbReference>
<feature type="domain" description="MRH" evidence="4">
    <location>
        <begin position="379"/>
        <end position="488"/>
    </location>
</feature>
<reference evidence="5 6" key="1">
    <citation type="journal article" date="2012" name="Genome Biol.">
        <title>Genome and low-iron response of an oceanic diatom adapted to chronic iron limitation.</title>
        <authorList>
            <person name="Lommer M."/>
            <person name="Specht M."/>
            <person name="Roy A.S."/>
            <person name="Kraemer L."/>
            <person name="Andreson R."/>
            <person name="Gutowska M.A."/>
            <person name="Wolf J."/>
            <person name="Bergner S.V."/>
            <person name="Schilhabel M.B."/>
            <person name="Klostermeier U.C."/>
            <person name="Beiko R.G."/>
            <person name="Rosenstiel P."/>
            <person name="Hippler M."/>
            <person name="Laroche J."/>
        </authorList>
    </citation>
    <scope>NUCLEOTIDE SEQUENCE [LARGE SCALE GENOMIC DNA]</scope>
    <source>
        <strain evidence="5 6">CCMP1005</strain>
    </source>
</reference>
<dbReference type="InterPro" id="IPR044865">
    <property type="entry name" value="MRH_dom"/>
</dbReference>
<dbReference type="PANTHER" id="PTHR36220:SF1">
    <property type="entry name" value="GAMMA TUBULIN COMPLEX COMPONENT C-TERMINAL DOMAIN-CONTAINING PROTEIN"/>
    <property type="match status" value="1"/>
</dbReference>
<keyword evidence="2" id="KW-1015">Disulfide bond</keyword>
<evidence type="ECO:0000256" key="3">
    <source>
        <dbReference type="SAM" id="MobiDB-lite"/>
    </source>
</evidence>
<dbReference type="InterPro" id="IPR036607">
    <property type="entry name" value="PRKCSH"/>
</dbReference>
<keyword evidence="1" id="KW-0732">Signal</keyword>
<evidence type="ECO:0000313" key="5">
    <source>
        <dbReference type="EMBL" id="EJK70284.1"/>
    </source>
</evidence>
<dbReference type="InterPro" id="IPR013517">
    <property type="entry name" value="FG-GAP"/>
</dbReference>
<comment type="caution">
    <text evidence="5">The sequence shown here is derived from an EMBL/GenBank/DDBJ whole genome shotgun (WGS) entry which is preliminary data.</text>
</comment>
<keyword evidence="6" id="KW-1185">Reference proteome</keyword>
<feature type="compositionally biased region" description="Polar residues" evidence="3">
    <location>
        <begin position="571"/>
        <end position="582"/>
    </location>
</feature>
<evidence type="ECO:0000259" key="4">
    <source>
        <dbReference type="PROSITE" id="PS51914"/>
    </source>
</evidence>
<dbReference type="PANTHER" id="PTHR36220">
    <property type="entry name" value="UNNAMED PRODUCT"/>
    <property type="match status" value="1"/>
</dbReference>
<accession>K0SZ69</accession>
<dbReference type="PROSITE" id="PS51914">
    <property type="entry name" value="MRH"/>
    <property type="match status" value="1"/>
</dbReference>
<dbReference type="AlphaFoldDB" id="K0SZ69"/>
<dbReference type="InterPro" id="IPR009011">
    <property type="entry name" value="Man6P_isomerase_rcpt-bd_dom_sf"/>
</dbReference>
<feature type="non-terminal residue" evidence="5">
    <location>
        <position position="582"/>
    </location>
</feature>
<evidence type="ECO:0000256" key="1">
    <source>
        <dbReference type="ARBA" id="ARBA00022729"/>
    </source>
</evidence>
<evidence type="ECO:0000313" key="6">
    <source>
        <dbReference type="Proteomes" id="UP000266841"/>
    </source>
</evidence>
<feature type="compositionally biased region" description="Polar residues" evidence="3">
    <location>
        <begin position="518"/>
        <end position="550"/>
    </location>
</feature>
<feature type="region of interest" description="Disordered" evidence="3">
    <location>
        <begin position="516"/>
        <end position="582"/>
    </location>
</feature>
<protein>
    <recommendedName>
        <fullName evidence="4">MRH domain-containing protein</fullName>
    </recommendedName>
</protein>
<proteinExistence type="predicted"/>
<dbReference type="SUPFAM" id="SSF50911">
    <property type="entry name" value="Mannose 6-phosphate receptor domain"/>
    <property type="match status" value="1"/>
</dbReference>
<dbReference type="Pfam" id="PF13015">
    <property type="entry name" value="PRKCSH_1"/>
    <property type="match status" value="1"/>
</dbReference>
<dbReference type="Proteomes" id="UP000266841">
    <property type="component" value="Unassembled WGS sequence"/>
</dbReference>
<dbReference type="EMBL" id="AGNL01008759">
    <property type="protein sequence ID" value="EJK70284.1"/>
    <property type="molecule type" value="Genomic_DNA"/>
</dbReference>
<dbReference type="OrthoDB" id="28322at2759"/>
<dbReference type="Pfam" id="PF14312">
    <property type="entry name" value="FG-GAP_2"/>
    <property type="match status" value="1"/>
</dbReference>
<organism evidence="5 6">
    <name type="scientific">Thalassiosira oceanica</name>
    <name type="common">Marine diatom</name>
    <dbReference type="NCBI Taxonomy" id="159749"/>
    <lineage>
        <taxon>Eukaryota</taxon>
        <taxon>Sar</taxon>
        <taxon>Stramenopiles</taxon>
        <taxon>Ochrophyta</taxon>
        <taxon>Bacillariophyta</taxon>
        <taxon>Coscinodiscophyceae</taxon>
        <taxon>Thalassiosirophycidae</taxon>
        <taxon>Thalassiosirales</taxon>
        <taxon>Thalassiosiraceae</taxon>
        <taxon>Thalassiosira</taxon>
    </lineage>
</organism>
<gene>
    <name evidence="5" type="ORF">THAOC_08367</name>
</gene>